<feature type="region of interest" description="Disordered" evidence="2">
    <location>
        <begin position="513"/>
        <end position="553"/>
    </location>
</feature>
<dbReference type="AlphaFoldDB" id="A0A6A5SRL6"/>
<dbReference type="PANTHER" id="PTHR15665">
    <property type="entry name" value="ASTEROID PROTEIN"/>
    <property type="match status" value="1"/>
</dbReference>
<accession>A0A6A5SRL6</accession>
<dbReference type="InterPro" id="IPR029060">
    <property type="entry name" value="PIN-like_dom_sf"/>
</dbReference>
<dbReference type="OrthoDB" id="5297549at2759"/>
<dbReference type="InterPro" id="IPR026832">
    <property type="entry name" value="Asteroid"/>
</dbReference>
<reference evidence="4" key="1">
    <citation type="journal article" date="2020" name="Stud. Mycol.">
        <title>101 Dothideomycetes genomes: a test case for predicting lifestyles and emergence of pathogens.</title>
        <authorList>
            <person name="Haridas S."/>
            <person name="Albert R."/>
            <person name="Binder M."/>
            <person name="Bloem J."/>
            <person name="Labutti K."/>
            <person name="Salamov A."/>
            <person name="Andreopoulos B."/>
            <person name="Baker S."/>
            <person name="Barry K."/>
            <person name="Bills G."/>
            <person name="Bluhm B."/>
            <person name="Cannon C."/>
            <person name="Castanera R."/>
            <person name="Culley D."/>
            <person name="Daum C."/>
            <person name="Ezra D."/>
            <person name="Gonzalez J."/>
            <person name="Henrissat B."/>
            <person name="Kuo A."/>
            <person name="Liang C."/>
            <person name="Lipzen A."/>
            <person name="Lutzoni F."/>
            <person name="Magnuson J."/>
            <person name="Mondo S."/>
            <person name="Nolan M."/>
            <person name="Ohm R."/>
            <person name="Pangilinan J."/>
            <person name="Park H.-J."/>
            <person name="Ramirez L."/>
            <person name="Alfaro M."/>
            <person name="Sun H."/>
            <person name="Tritt A."/>
            <person name="Yoshinaga Y."/>
            <person name="Zwiers L.-H."/>
            <person name="Turgeon B."/>
            <person name="Goodwin S."/>
            <person name="Spatafora J."/>
            <person name="Crous P."/>
            <person name="Grigoriev I."/>
        </authorList>
    </citation>
    <scope>NUCLEOTIDE SEQUENCE</scope>
    <source>
        <strain evidence="4">CBS 161.51</strain>
    </source>
</reference>
<sequence>MGIPGLARRLEPYATTCSPEQLDGYSAVIDGPALAYYSHKLALAASGSPTRLPSYEDVITAAMHWLSALEQINIKVSIILFDGALPASKRTERLSRLQQNNRRVQQLRASYPTASCPVPTYLGAIAYAFLAPALKEALAESAFASRTHIVPGEADDWCAMHAKDNAQSIIFTSDTDLILYEYPTETLIVFLHDADLSAGIKAYSPEQMRQQLQLKSLIPFAYALLSGPQDPTNDLVRNARGVNPESAEYMDFSRRYIVQVVTPAHLPSTVGSPLTLPELDVRVSEFVHQALTGSINPLVYLPLLVEDPNQASAWKMGQDVRTVAYSLLATRHLTVQEYRRKAQGITVQEISTYAVMNVRIPVTELEREVSALTEWATFRCVRSELLWPLFALSLVLAELNTPPSVALVLRVLNGDSDNTWAFIQLTARIQAAMYSLRMVSQVVRVWITLNVGGDGKLYSCVSSLQKQMKGFPSIPAMFSIPGQSMKVLADHEKLKELVEEIYASAGAEVPTEQISNKKNKRQIREADRKKRKAEQRLQPNAQISNAFGMLTTD</sequence>
<keyword evidence="5" id="KW-1185">Reference proteome</keyword>
<name>A0A6A5SRL6_9PLEO</name>
<proteinExistence type="inferred from homology"/>
<evidence type="ECO:0000256" key="1">
    <source>
        <dbReference type="ARBA" id="ARBA00007398"/>
    </source>
</evidence>
<evidence type="ECO:0000313" key="5">
    <source>
        <dbReference type="Proteomes" id="UP000800038"/>
    </source>
</evidence>
<comment type="similarity">
    <text evidence="1">Belongs to the asteroid family.</text>
</comment>
<dbReference type="Gene3D" id="3.40.50.1010">
    <property type="entry name" value="5'-nuclease"/>
    <property type="match status" value="1"/>
</dbReference>
<feature type="compositionally biased region" description="Polar residues" evidence="2">
    <location>
        <begin position="537"/>
        <end position="553"/>
    </location>
</feature>
<dbReference type="PANTHER" id="PTHR15665:SF1">
    <property type="entry name" value="PROTEIN ASTEROID HOMOLOG 1"/>
    <property type="match status" value="1"/>
</dbReference>
<dbReference type="Proteomes" id="UP000800038">
    <property type="component" value="Unassembled WGS sequence"/>
</dbReference>
<dbReference type="EMBL" id="ML976032">
    <property type="protein sequence ID" value="KAF1942733.1"/>
    <property type="molecule type" value="Genomic_DNA"/>
</dbReference>
<feature type="domain" description="Asteroid" evidence="3">
    <location>
        <begin position="127"/>
        <end position="351"/>
    </location>
</feature>
<evidence type="ECO:0000259" key="3">
    <source>
        <dbReference type="Pfam" id="PF12813"/>
    </source>
</evidence>
<gene>
    <name evidence="4" type="ORF">EJ02DRAFT_454038</name>
</gene>
<dbReference type="Pfam" id="PF12813">
    <property type="entry name" value="XPG_I_2"/>
    <property type="match status" value="1"/>
</dbReference>
<organism evidence="4 5">
    <name type="scientific">Clathrospora elynae</name>
    <dbReference type="NCBI Taxonomy" id="706981"/>
    <lineage>
        <taxon>Eukaryota</taxon>
        <taxon>Fungi</taxon>
        <taxon>Dikarya</taxon>
        <taxon>Ascomycota</taxon>
        <taxon>Pezizomycotina</taxon>
        <taxon>Dothideomycetes</taxon>
        <taxon>Pleosporomycetidae</taxon>
        <taxon>Pleosporales</taxon>
        <taxon>Diademaceae</taxon>
        <taxon>Clathrospora</taxon>
    </lineage>
</organism>
<dbReference type="InterPro" id="IPR039436">
    <property type="entry name" value="Asteroid_dom"/>
</dbReference>
<evidence type="ECO:0000256" key="2">
    <source>
        <dbReference type="SAM" id="MobiDB-lite"/>
    </source>
</evidence>
<dbReference type="SUPFAM" id="SSF88723">
    <property type="entry name" value="PIN domain-like"/>
    <property type="match status" value="1"/>
</dbReference>
<protein>
    <recommendedName>
        <fullName evidence="3">Asteroid domain-containing protein</fullName>
    </recommendedName>
</protein>
<evidence type="ECO:0000313" key="4">
    <source>
        <dbReference type="EMBL" id="KAF1942733.1"/>
    </source>
</evidence>